<accession>A0A3P6EC39</accession>
<organism evidence="1">
    <name type="scientific">Brassica oleracea</name>
    <name type="common">Wild cabbage</name>
    <dbReference type="NCBI Taxonomy" id="3712"/>
    <lineage>
        <taxon>Eukaryota</taxon>
        <taxon>Viridiplantae</taxon>
        <taxon>Streptophyta</taxon>
        <taxon>Embryophyta</taxon>
        <taxon>Tracheophyta</taxon>
        <taxon>Spermatophyta</taxon>
        <taxon>Magnoliopsida</taxon>
        <taxon>eudicotyledons</taxon>
        <taxon>Gunneridae</taxon>
        <taxon>Pentapetalae</taxon>
        <taxon>rosids</taxon>
        <taxon>malvids</taxon>
        <taxon>Brassicales</taxon>
        <taxon>Brassicaceae</taxon>
        <taxon>Brassiceae</taxon>
        <taxon>Brassica</taxon>
    </lineage>
</organism>
<name>A0A3P6EC39_BRAOL</name>
<evidence type="ECO:0000313" key="1">
    <source>
        <dbReference type="EMBL" id="VDD37238.1"/>
    </source>
</evidence>
<protein>
    <submittedName>
        <fullName evidence="1">Uncharacterized protein</fullName>
    </submittedName>
</protein>
<sequence>MKEIMKVRGENKYKIPHMKKKHFSIEGSLPLQISCDVSLVQSVIDTPASSS</sequence>
<dbReference type="AlphaFoldDB" id="A0A3P6EC39"/>
<reference evidence="1" key="1">
    <citation type="submission" date="2018-11" db="EMBL/GenBank/DDBJ databases">
        <authorList>
            <consortium name="Genoscope - CEA"/>
            <person name="William W."/>
        </authorList>
    </citation>
    <scope>NUCLEOTIDE SEQUENCE</scope>
</reference>
<dbReference type="EMBL" id="LR031876">
    <property type="protein sequence ID" value="VDD37238.1"/>
    <property type="molecule type" value="Genomic_DNA"/>
</dbReference>
<proteinExistence type="predicted"/>
<gene>
    <name evidence="1" type="ORF">BOLC7T42798H</name>
</gene>